<feature type="chain" id="PRO_5045003219" description="Endoglucanase" evidence="9">
    <location>
        <begin position="25"/>
        <end position="1716"/>
    </location>
</feature>
<evidence type="ECO:0000256" key="10">
    <source>
        <dbReference type="SAM" id="MobiDB-lite"/>
    </source>
</evidence>
<evidence type="ECO:0000313" key="13">
    <source>
        <dbReference type="EMBL" id="CAK8694861.1"/>
    </source>
</evidence>
<feature type="region of interest" description="Disordered" evidence="10">
    <location>
        <begin position="1172"/>
        <end position="1199"/>
    </location>
</feature>
<feature type="region of interest" description="Disordered" evidence="10">
    <location>
        <begin position="146"/>
        <end position="181"/>
    </location>
</feature>
<dbReference type="InterPro" id="IPR008928">
    <property type="entry name" value="6-hairpin_glycosidase_sf"/>
</dbReference>
<name>A0ABP0GV83_CLALP</name>
<feature type="domain" description="Glycoside hydrolase family 9" evidence="12">
    <location>
        <begin position="230"/>
        <end position="650"/>
    </location>
</feature>
<feature type="signal peptide" evidence="9">
    <location>
        <begin position="1"/>
        <end position="24"/>
    </location>
</feature>
<comment type="caution">
    <text evidence="13">The sequence shown here is derived from an EMBL/GenBank/DDBJ whole genome shotgun (WGS) entry which is preliminary data.</text>
</comment>
<keyword evidence="5 8" id="KW-0119">Carbohydrate metabolism</keyword>
<gene>
    <name evidence="13" type="ORF">CVLEPA_LOCUS28188</name>
</gene>
<reference evidence="13 14" key="1">
    <citation type="submission" date="2024-02" db="EMBL/GenBank/DDBJ databases">
        <authorList>
            <person name="Daric V."/>
            <person name="Darras S."/>
        </authorList>
    </citation>
    <scope>NUCLEOTIDE SEQUENCE [LARGE SCALE GENOMIC DNA]</scope>
</reference>
<evidence type="ECO:0000256" key="3">
    <source>
        <dbReference type="ARBA" id="ARBA00022801"/>
    </source>
</evidence>
<dbReference type="Gene3D" id="1.50.10.10">
    <property type="match status" value="2"/>
</dbReference>
<dbReference type="SUPFAM" id="SSF48208">
    <property type="entry name" value="Six-hairpin glycosidases"/>
    <property type="match status" value="2"/>
</dbReference>
<dbReference type="EC" id="3.2.1.4" evidence="9"/>
<proteinExistence type="inferred from homology"/>
<evidence type="ECO:0000313" key="14">
    <source>
        <dbReference type="Proteomes" id="UP001642483"/>
    </source>
</evidence>
<feature type="domain" description="Glycoside hydrolase family 9" evidence="12">
    <location>
        <begin position="686"/>
        <end position="1111"/>
    </location>
</feature>
<evidence type="ECO:0000256" key="11">
    <source>
        <dbReference type="SAM" id="Phobius"/>
    </source>
</evidence>
<evidence type="ECO:0000256" key="8">
    <source>
        <dbReference type="PROSITE-ProRule" id="PRU10059"/>
    </source>
</evidence>
<evidence type="ECO:0000256" key="4">
    <source>
        <dbReference type="ARBA" id="ARBA00023001"/>
    </source>
</evidence>
<dbReference type="InterPro" id="IPR012341">
    <property type="entry name" value="6hp_glycosidase-like_sf"/>
</dbReference>
<evidence type="ECO:0000256" key="2">
    <source>
        <dbReference type="ARBA" id="ARBA00007072"/>
    </source>
</evidence>
<sequence length="1716" mass="192843">MQGQIRDCAKALLILIFALCDVNCNGVVLEGNFLVTDKYPKGFTGRIQFPATRSFEHGWLLNITFDIPVLNFQVYEGDVIGVHPANQQFIVQHLDYNKAIYRDATGVRNFFCQGAVDSSPSATVWFIPLADEYESVHDALARAQASGITGDNPPPASNTPPSLAIQPNVVSSLTNPPEVPSNTTFEPWWPPVFEPITESTASTPVQPTSQTTTTTQPNLGALNLRYNLREVITKSLLFFEAQRSGLLPPNNRIKWRSHSALSDGSDRQIDLAGGYYIDGGFIKYGFPMAFSTTMLSWGVLEFRNAYLASHQMTEVLQAIKWATDYFIKCHLSPFELVGQISTTEVDNAYWGRPEDFKGFRQSFVINQEKPGSDLAAETAAAMAATALVFNSTNATYANSLIRHATELLDFAERYRGSYHESIQDAAISYKSWSGYWDELAWASLWLYKATGQKNYLERAKDRLEGNPDKSEVVAFNWDDKRAGALLLLSQITGHTDYTYPLTDFCDYMLPGRGAPYTPRGLVYIDEWGPNRHAANVGVICALAANLGIRSDIYRRFAHGQLAYMLGDGGRSYVVDFGTDPPTRPYHRASSCPNLPAPCSWDDKGADKPNPQILTGALIAGPDKWDSFDDDRDDYKHNAVGLDYNAGLQTLAAAILYLQVTGETFSEPNPEELNAAVSQTFSIKHDYAEVIRKSLLFYEAQRSGQLPPDNRISWRRSAFVKDVGDNGEDLSGGYFDAGDYVKFNFPMAFATTVLSWSVTSYKEAYVGAGELENAKLAIKWATDYFVKCHVSKYELYGQVGNGVIDHSHWKAPEDMESVERPAYKITRTSPGTELAAETAAAMAAASLVFNETDPDYANLLLGHALDLYDFASHHREQYHRSIKDAAKFYRSVSGYEDEMIWALVWLHIATKDPYYLSDAEDKYKEFNMVHERPGSFTWDNKIAGVQLLLAQTTKKQNYRKAVERFCDQFLPENGHKYTPRGLVFIDEWAPLRHAAAVSYICLNAANDDIRPDVYRKFAKRQIHYMLGDSGLGSFVVGYGPNPPKRPHHRASSCPTPPESCGFNYLRTSRINVHQLVGALVGGPDQNDMFVDDRTNVKSNEVALDYNAGFQAAVVALKYLEMYPPVTATVSTTATASVEPKDKDEMVTQPLSSIDSDNFGWLYEDFDISDESNVTNRNNVISPPTTTNPPKVSGSSESENERRNCEVVAVTDVFQDCYKVLEATPAKYIQCRWNAFVRCVNLSVGHCRLVWDLFKIWNSIPDKPYFSEQGQKCLNLTTTAKPEDLLHVQNVTATAMSTIVTTNLPKQSLEITAPGKETTTPKHDLHTRISNTTSTQFETVPGSDEIVSTTPADSIVTGITTSNEDKKVETEISETTYRNKLKADDTFPIVSNESRRTDVITTNSSSLNASSPTLGTSIEKHQCLKEDITYTFTECYIKSKQKDRDNVDEKKPSCRWITFKACYMKYVGHCHNVSSYWHDWNTGSTRQRFTEDDLACGMNPVPSTTTTTATTVQTRIRFTTTLASYPNVNLSIEGCRQFEVFQFCAINKNLYTRHVASKTYKCRYNAFKDCARKQGVACTHMWSQWDYWNTQLASNDLYFSVDDVRCEEEDEVAIRTCSTTGLAMTFSKCYETSKITHETALKLEKKSCRWKQFEDCYNGVIGHCPNVFYSWRAWDHTLAKGRHFTEKERTCGSANNILSHMWTLVTSILFIIFFLYKF</sequence>
<accession>A0ABP0GV83</accession>
<keyword evidence="4 9" id="KW-0136">Cellulose degradation</keyword>
<feature type="transmembrane region" description="Helical" evidence="11">
    <location>
        <begin position="1695"/>
        <end position="1714"/>
    </location>
</feature>
<keyword evidence="11" id="KW-0472">Membrane</keyword>
<feature type="active site" evidence="8">
    <location>
        <position position="1046"/>
    </location>
</feature>
<keyword evidence="11" id="KW-1133">Transmembrane helix</keyword>
<dbReference type="Proteomes" id="UP001642483">
    <property type="component" value="Unassembled WGS sequence"/>
</dbReference>
<keyword evidence="6 8" id="KW-0326">Glycosidase</keyword>
<keyword evidence="11" id="KW-0812">Transmembrane</keyword>
<dbReference type="PROSITE" id="PS00592">
    <property type="entry name" value="GH9_2"/>
    <property type="match status" value="1"/>
</dbReference>
<comment type="similarity">
    <text evidence="2 8 9">Belongs to the glycosyl hydrolase 9 (cellulase E) family.</text>
</comment>
<feature type="compositionally biased region" description="Polar residues" evidence="10">
    <location>
        <begin position="1172"/>
        <end position="1192"/>
    </location>
</feature>
<dbReference type="PANTHER" id="PTHR22298">
    <property type="entry name" value="ENDO-1,4-BETA-GLUCANASE"/>
    <property type="match status" value="1"/>
</dbReference>
<keyword evidence="14" id="KW-1185">Reference proteome</keyword>
<feature type="compositionally biased region" description="Polar residues" evidence="10">
    <location>
        <begin position="168"/>
        <end position="181"/>
    </location>
</feature>
<keyword evidence="3 8" id="KW-0378">Hydrolase</keyword>
<dbReference type="InterPro" id="IPR018221">
    <property type="entry name" value="Glyco_hydro_9_His_AS"/>
</dbReference>
<organism evidence="13 14">
    <name type="scientific">Clavelina lepadiformis</name>
    <name type="common">Light-bulb sea squirt</name>
    <name type="synonym">Ascidia lepadiformis</name>
    <dbReference type="NCBI Taxonomy" id="159417"/>
    <lineage>
        <taxon>Eukaryota</taxon>
        <taxon>Metazoa</taxon>
        <taxon>Chordata</taxon>
        <taxon>Tunicata</taxon>
        <taxon>Ascidiacea</taxon>
        <taxon>Aplousobranchia</taxon>
        <taxon>Clavelinidae</taxon>
        <taxon>Clavelina</taxon>
    </lineage>
</organism>
<dbReference type="Pfam" id="PF00759">
    <property type="entry name" value="Glyco_hydro_9"/>
    <property type="match status" value="2"/>
</dbReference>
<keyword evidence="7 8" id="KW-0624">Polysaccharide degradation</keyword>
<keyword evidence="9" id="KW-0732">Signal</keyword>
<evidence type="ECO:0000256" key="7">
    <source>
        <dbReference type="ARBA" id="ARBA00023326"/>
    </source>
</evidence>
<dbReference type="EMBL" id="CAWYQH010000141">
    <property type="protein sequence ID" value="CAK8694861.1"/>
    <property type="molecule type" value="Genomic_DNA"/>
</dbReference>
<evidence type="ECO:0000256" key="1">
    <source>
        <dbReference type="ARBA" id="ARBA00000966"/>
    </source>
</evidence>
<evidence type="ECO:0000256" key="6">
    <source>
        <dbReference type="ARBA" id="ARBA00023295"/>
    </source>
</evidence>
<dbReference type="InterPro" id="IPR001701">
    <property type="entry name" value="Glyco_hydro_9"/>
</dbReference>
<evidence type="ECO:0000259" key="12">
    <source>
        <dbReference type="Pfam" id="PF00759"/>
    </source>
</evidence>
<evidence type="ECO:0000256" key="9">
    <source>
        <dbReference type="RuleBase" id="RU361166"/>
    </source>
</evidence>
<comment type="catalytic activity">
    <reaction evidence="1 9">
        <text>Endohydrolysis of (1-&gt;4)-beta-D-glucosidic linkages in cellulose, lichenin and cereal beta-D-glucans.</text>
        <dbReference type="EC" id="3.2.1.4"/>
    </reaction>
</comment>
<protein>
    <recommendedName>
        <fullName evidence="9">Endoglucanase</fullName>
        <ecNumber evidence="9">3.2.1.4</ecNumber>
    </recommendedName>
</protein>
<evidence type="ECO:0000256" key="5">
    <source>
        <dbReference type="ARBA" id="ARBA00023277"/>
    </source>
</evidence>